<dbReference type="EMBL" id="FMVJ01000003">
    <property type="protein sequence ID" value="SCY33459.1"/>
    <property type="molecule type" value="Genomic_DNA"/>
</dbReference>
<dbReference type="PIRSF" id="PIRSF038991">
    <property type="entry name" value="Protein_AbrB"/>
    <property type="match status" value="1"/>
</dbReference>
<feature type="transmembrane region" description="Helical" evidence="1">
    <location>
        <begin position="99"/>
        <end position="121"/>
    </location>
</feature>
<evidence type="ECO:0000313" key="3">
    <source>
        <dbReference type="Proteomes" id="UP000199569"/>
    </source>
</evidence>
<evidence type="ECO:0000256" key="1">
    <source>
        <dbReference type="SAM" id="Phobius"/>
    </source>
</evidence>
<feature type="transmembrane region" description="Helical" evidence="1">
    <location>
        <begin position="278"/>
        <end position="300"/>
    </location>
</feature>
<dbReference type="OrthoDB" id="7157734at2"/>
<feature type="transmembrane region" description="Helical" evidence="1">
    <location>
        <begin position="166"/>
        <end position="184"/>
    </location>
</feature>
<dbReference type="GO" id="GO:0016020">
    <property type="term" value="C:membrane"/>
    <property type="evidence" value="ECO:0007669"/>
    <property type="project" value="InterPro"/>
</dbReference>
<reference evidence="2 3" key="1">
    <citation type="submission" date="2016-10" db="EMBL/GenBank/DDBJ databases">
        <authorList>
            <person name="de Groot N.N."/>
        </authorList>
    </citation>
    <scope>NUCLEOTIDE SEQUENCE [LARGE SCALE GENOMIC DNA]</scope>
    <source>
        <strain evidence="2 3">CGMCC 1.7666</strain>
    </source>
</reference>
<keyword evidence="1" id="KW-1133">Transmembrane helix</keyword>
<keyword evidence="1" id="KW-0812">Transmembrane</keyword>
<sequence length="365" mass="38560">MTEVRGILQRWLRAFTSSFFLYGRFVIALLIGAFGGWVFVQAQLPLPWMLGSMTACTLASLARLPIKAPEMIRPPMTMIIGVMLGAGFTPQILEGLGGWILTILGLAGFVLVSGAACVAYFRRIGGFDLATAYFSGMPGGIVEMVAAGDEEGGDARTIALVHSARILLVVLTLPFLVQAISGTAIGARPQLGLSILETSWRDEVWLLVTALSGAWIGRALRLPAHVLLGPMLVSAGVHIFGWTQFKPAIEIVNAAQLVLGTAIGCRFAGTATREVVRILVLSLGSTILLLAITAIFAVGVSRVSAYGEIPLLLAYSPGGLAEMSLVALALGIEGAFVAAHHIIRVFLVMLGAAPAFAIVSKRNKR</sequence>
<dbReference type="PANTHER" id="PTHR38457:SF1">
    <property type="entry name" value="REGULATOR ABRB-RELATED"/>
    <property type="match status" value="1"/>
</dbReference>
<protein>
    <recommendedName>
        <fullName evidence="4">Ammonia monooxygenase</fullName>
    </recommendedName>
</protein>
<proteinExistence type="predicted"/>
<gene>
    <name evidence="2" type="ORF">SAMN02927923_01195</name>
</gene>
<dbReference type="Pfam" id="PF05145">
    <property type="entry name" value="AbrB"/>
    <property type="match status" value="1"/>
</dbReference>
<feature type="transmembrane region" description="Helical" evidence="1">
    <location>
        <begin position="338"/>
        <end position="359"/>
    </location>
</feature>
<dbReference type="RefSeq" id="WP_091131638.1">
    <property type="nucleotide sequence ID" value="NZ_FMVJ01000003.1"/>
</dbReference>
<keyword evidence="1" id="KW-0472">Membrane</keyword>
<name>A0A1G5F2J0_9HYPH</name>
<keyword evidence="3" id="KW-1185">Reference proteome</keyword>
<dbReference type="PANTHER" id="PTHR38457">
    <property type="entry name" value="REGULATOR ABRB-RELATED"/>
    <property type="match status" value="1"/>
</dbReference>
<feature type="transmembrane region" description="Helical" evidence="1">
    <location>
        <begin position="21"/>
        <end position="40"/>
    </location>
</feature>
<dbReference type="AlphaFoldDB" id="A0A1G5F2J0"/>
<dbReference type="NCBIfam" id="TIGR03082">
    <property type="entry name" value="Gneg_AbrB_dup"/>
    <property type="match status" value="2"/>
</dbReference>
<feature type="transmembrane region" description="Helical" evidence="1">
    <location>
        <begin position="227"/>
        <end position="245"/>
    </location>
</feature>
<accession>A0A1G5F2J0</accession>
<evidence type="ECO:0000313" key="2">
    <source>
        <dbReference type="EMBL" id="SCY33459.1"/>
    </source>
</evidence>
<organism evidence="2 3">
    <name type="scientific">Microvirga guangxiensis</name>
    <dbReference type="NCBI Taxonomy" id="549386"/>
    <lineage>
        <taxon>Bacteria</taxon>
        <taxon>Pseudomonadati</taxon>
        <taxon>Pseudomonadota</taxon>
        <taxon>Alphaproteobacteria</taxon>
        <taxon>Hyphomicrobiales</taxon>
        <taxon>Methylobacteriaceae</taxon>
        <taxon>Microvirga</taxon>
    </lineage>
</organism>
<dbReference type="GO" id="GO:0010468">
    <property type="term" value="P:regulation of gene expression"/>
    <property type="evidence" value="ECO:0007669"/>
    <property type="project" value="InterPro"/>
</dbReference>
<evidence type="ECO:0008006" key="4">
    <source>
        <dbReference type="Google" id="ProtNLM"/>
    </source>
</evidence>
<dbReference type="InterPro" id="IPR017516">
    <property type="entry name" value="AbrB_dup"/>
</dbReference>
<dbReference type="InterPro" id="IPR007820">
    <property type="entry name" value="AbrB_fam"/>
</dbReference>
<dbReference type="Proteomes" id="UP000199569">
    <property type="component" value="Unassembled WGS sequence"/>
</dbReference>